<comment type="caution">
    <text evidence="3">The sequence shown here is derived from an EMBL/GenBank/DDBJ whole genome shotgun (WGS) entry which is preliminary data.</text>
</comment>
<dbReference type="AlphaFoldDB" id="A0A5R9DX99"/>
<dbReference type="CDD" id="cd03808">
    <property type="entry name" value="GT4_CapM-like"/>
    <property type="match status" value="1"/>
</dbReference>
<dbReference type="Pfam" id="PF00534">
    <property type="entry name" value="Glycos_transf_1"/>
    <property type="match status" value="1"/>
</dbReference>
<evidence type="ECO:0000259" key="1">
    <source>
        <dbReference type="Pfam" id="PF00534"/>
    </source>
</evidence>
<gene>
    <name evidence="3" type="ORF">FEZ33_09950</name>
</gene>
<dbReference type="PANTHER" id="PTHR12526:SF630">
    <property type="entry name" value="GLYCOSYLTRANSFERASE"/>
    <property type="match status" value="1"/>
</dbReference>
<evidence type="ECO:0000313" key="4">
    <source>
        <dbReference type="Proteomes" id="UP000306420"/>
    </source>
</evidence>
<keyword evidence="3" id="KW-0808">Transferase</keyword>
<proteinExistence type="predicted"/>
<dbReference type="EMBL" id="VBSP01000044">
    <property type="protein sequence ID" value="TLQ39882.1"/>
    <property type="molecule type" value="Genomic_DNA"/>
</dbReference>
<dbReference type="SUPFAM" id="SSF53756">
    <property type="entry name" value="UDP-Glycosyltransferase/glycogen phosphorylase"/>
    <property type="match status" value="1"/>
</dbReference>
<dbReference type="InterPro" id="IPR028098">
    <property type="entry name" value="Glyco_trans_4-like_N"/>
</dbReference>
<feature type="domain" description="Glycosyl transferase family 1" evidence="1">
    <location>
        <begin position="189"/>
        <end position="344"/>
    </location>
</feature>
<organism evidence="3 4">
    <name type="scientific">Ruoffia tabacinasalis</name>
    <dbReference type="NCBI Taxonomy" id="87458"/>
    <lineage>
        <taxon>Bacteria</taxon>
        <taxon>Bacillati</taxon>
        <taxon>Bacillota</taxon>
        <taxon>Bacilli</taxon>
        <taxon>Lactobacillales</taxon>
        <taxon>Aerococcaceae</taxon>
        <taxon>Ruoffia</taxon>
    </lineage>
</organism>
<dbReference type="RefSeq" id="WP_138405235.1">
    <property type="nucleotide sequence ID" value="NZ_VBSP01000044.1"/>
</dbReference>
<dbReference type="Gene3D" id="3.40.50.2000">
    <property type="entry name" value="Glycogen Phosphorylase B"/>
    <property type="match status" value="2"/>
</dbReference>
<dbReference type="PANTHER" id="PTHR12526">
    <property type="entry name" value="GLYCOSYLTRANSFERASE"/>
    <property type="match status" value="1"/>
</dbReference>
<dbReference type="InterPro" id="IPR001296">
    <property type="entry name" value="Glyco_trans_1"/>
</dbReference>
<accession>A0A5R9DX99</accession>
<evidence type="ECO:0000313" key="3">
    <source>
        <dbReference type="EMBL" id="TLQ39882.1"/>
    </source>
</evidence>
<reference evidence="3 4" key="1">
    <citation type="submission" date="2019-05" db="EMBL/GenBank/DDBJ databases">
        <title>The metagenome of a microbial culture collection derived from dairy environment covers the genomic content of the human microbiome.</title>
        <authorList>
            <person name="Roder T."/>
            <person name="Wuthrich D."/>
            <person name="Sattari Z."/>
            <person name="Von Ah U."/>
            <person name="Bar C."/>
            <person name="Ronchi F."/>
            <person name="Macpherson A.J."/>
            <person name="Ganal-Vonarburg S.C."/>
            <person name="Bruggmann R."/>
            <person name="Vergeres G."/>
        </authorList>
    </citation>
    <scope>NUCLEOTIDE SEQUENCE [LARGE SCALE GENOMIC DNA]</scope>
    <source>
        <strain evidence="3 4">FAM 24227</strain>
    </source>
</reference>
<sequence length="367" mass="42312">MDNKKVLFLVNHDVVIYNFRLELVEYLINEGFEVHISSPKGEKIDRLIELGCIYHEIDMDRRGTNIFKDINIIKEYFTLVKKIKPRVVLTYTIKPNIYGGLVSRIQKIPYLTNITGLGSSFTPSSSPILKGILKFLYKISLKKSKCIFFQNKENSEMFDKLQISAEQSKLLPGSGVNTERFAYAEYPKNKDVNIYYFGRLMEEKGTYELLKAAKSVTEKYNNVKFHLVGFSEDEKLTKIIEKMHNENVIIYHGYQTDINKYIIDSDVVVQPSHHEGMSNVLLEAASTGRPVIASNIPGCKEIIENNQTGILFEPKNIESLINALEEFINIPIERRTLMGKLGRQKMIREFSRGIVVQEYMEQIFNIN</sequence>
<evidence type="ECO:0000259" key="2">
    <source>
        <dbReference type="Pfam" id="PF13477"/>
    </source>
</evidence>
<dbReference type="GO" id="GO:0016757">
    <property type="term" value="F:glycosyltransferase activity"/>
    <property type="evidence" value="ECO:0007669"/>
    <property type="project" value="InterPro"/>
</dbReference>
<dbReference type="Pfam" id="PF13477">
    <property type="entry name" value="Glyco_trans_4_2"/>
    <property type="match status" value="1"/>
</dbReference>
<name>A0A5R9DX99_9LACT</name>
<dbReference type="OrthoDB" id="9806653at2"/>
<dbReference type="Proteomes" id="UP000306420">
    <property type="component" value="Unassembled WGS sequence"/>
</dbReference>
<feature type="domain" description="Glycosyltransferase subfamily 4-like N-terminal" evidence="2">
    <location>
        <begin position="5"/>
        <end position="151"/>
    </location>
</feature>
<protein>
    <submittedName>
        <fullName evidence="3">Glycosyltransferase family 4 protein</fullName>
    </submittedName>
</protein>